<dbReference type="InterPro" id="IPR038717">
    <property type="entry name" value="Tc1-like_DDE_dom"/>
</dbReference>
<evidence type="ECO:0000313" key="3">
    <source>
        <dbReference type="Proteomes" id="UP000033769"/>
    </source>
</evidence>
<protein>
    <submittedName>
        <fullName evidence="2">DDE superendonuclease family protein</fullName>
    </submittedName>
</protein>
<dbReference type="Pfam" id="PF13358">
    <property type="entry name" value="DDE_3"/>
    <property type="match status" value="1"/>
</dbReference>
<dbReference type="InterPro" id="IPR036397">
    <property type="entry name" value="RNaseH_sf"/>
</dbReference>
<dbReference type="PATRIC" id="fig|1359184.3.peg.565"/>
<organism evidence="2 3">
    <name type="scientific">Orientia tsutsugamushi str. Gilliam</name>
    <dbReference type="NCBI Taxonomy" id="1359184"/>
    <lineage>
        <taxon>Bacteria</taxon>
        <taxon>Pseudomonadati</taxon>
        <taxon>Pseudomonadota</taxon>
        <taxon>Alphaproteobacteria</taxon>
        <taxon>Rickettsiales</taxon>
        <taxon>Rickettsiaceae</taxon>
        <taxon>Rickettsieae</taxon>
        <taxon>Orientia</taxon>
    </lineage>
</organism>
<gene>
    <name evidence="2" type="ORF">OTSGILL_1281</name>
</gene>
<dbReference type="EMBL" id="LANO01000017">
    <property type="protein sequence ID" value="KJV52775.1"/>
    <property type="molecule type" value="Genomic_DNA"/>
</dbReference>
<reference evidence="2 3" key="1">
    <citation type="submission" date="2015-02" db="EMBL/GenBank/DDBJ databases">
        <title>Genome Sequencing of Rickettsiales.</title>
        <authorList>
            <person name="Daugherty S.C."/>
            <person name="Su Q."/>
            <person name="Abolude K."/>
            <person name="Beier-Sexton M."/>
            <person name="Carlyon J.A."/>
            <person name="Carter R."/>
            <person name="Day N.P."/>
            <person name="Dumler S.J."/>
            <person name="Dyachenko V."/>
            <person name="Godinez A."/>
            <person name="Kurtti T.J."/>
            <person name="Lichay M."/>
            <person name="Mullins K.E."/>
            <person name="Ott S."/>
            <person name="Pappas-Brown V."/>
            <person name="Paris D.H."/>
            <person name="Patel P."/>
            <person name="Richards A.L."/>
            <person name="Sadzewicz L."/>
            <person name="Sears K."/>
            <person name="Seidman D."/>
            <person name="Sengamalay N."/>
            <person name="Stenos J."/>
            <person name="Tallon L.J."/>
            <person name="Vincent G."/>
            <person name="Fraser C.M."/>
            <person name="Munderloh U."/>
            <person name="Dunning-Hotopp J.C."/>
        </authorList>
    </citation>
    <scope>NUCLEOTIDE SEQUENCE [LARGE SCALE GENOMIC DNA]</scope>
    <source>
        <strain evidence="2 3">Gilliam</strain>
    </source>
</reference>
<dbReference type="GO" id="GO:0004519">
    <property type="term" value="F:endonuclease activity"/>
    <property type="evidence" value="ECO:0007669"/>
    <property type="project" value="UniProtKB-KW"/>
</dbReference>
<dbReference type="GO" id="GO:0003676">
    <property type="term" value="F:nucleic acid binding"/>
    <property type="evidence" value="ECO:0007669"/>
    <property type="project" value="InterPro"/>
</dbReference>
<dbReference type="Proteomes" id="UP000033769">
    <property type="component" value="Unassembled WGS sequence"/>
</dbReference>
<keyword evidence="2" id="KW-0540">Nuclease</keyword>
<dbReference type="AlphaFoldDB" id="A0A0F3MAJ9"/>
<name>A0A0F3MAJ9_ORITS</name>
<keyword evidence="2" id="KW-0378">Hydrolase</keyword>
<dbReference type="Gene3D" id="3.30.420.10">
    <property type="entry name" value="Ribonuclease H-like superfamily/Ribonuclease H"/>
    <property type="match status" value="1"/>
</dbReference>
<sequence>MAAVFLFLPTYSPDLNPIEHYWFKIKNEIRKVTAQFKDISIAVEHVMKFI</sequence>
<feature type="domain" description="Tc1-like transposase DDE" evidence="1">
    <location>
        <begin position="4"/>
        <end position="39"/>
    </location>
</feature>
<comment type="caution">
    <text evidence="2">The sequence shown here is derived from an EMBL/GenBank/DDBJ whole genome shotgun (WGS) entry which is preliminary data.</text>
</comment>
<evidence type="ECO:0000259" key="1">
    <source>
        <dbReference type="Pfam" id="PF13358"/>
    </source>
</evidence>
<accession>A0A0F3MAJ9</accession>
<proteinExistence type="predicted"/>
<keyword evidence="2" id="KW-0255">Endonuclease</keyword>
<evidence type="ECO:0000313" key="2">
    <source>
        <dbReference type="EMBL" id="KJV52775.1"/>
    </source>
</evidence>